<dbReference type="InterPro" id="IPR036188">
    <property type="entry name" value="FAD/NAD-bd_sf"/>
</dbReference>
<comment type="caution">
    <text evidence="4">The sequence shown here is derived from an EMBL/GenBank/DDBJ whole genome shotgun (WGS) entry which is preliminary data.</text>
</comment>
<dbReference type="Gene3D" id="3.30.9.10">
    <property type="entry name" value="D-Amino Acid Oxidase, subunit A, domain 2"/>
    <property type="match status" value="1"/>
</dbReference>
<evidence type="ECO:0000313" key="4">
    <source>
        <dbReference type="EMBL" id="GAA0766267.1"/>
    </source>
</evidence>
<sequence length="434" mass="47120">MKVIVLGAGVIGVSTAWYLAQAGHEVTVLERNAGAARETSFGNGGQISVSHAEPWANPSAPLKLLKWLGKEDAPLLFRLRADPAQWRWGLKFLLECPAARSRRNMIQLLNLGTYSRSCLQALRAETGLQYDHLTKGILHFYTSQQEFDLAVEPARVMRELGCEREVIGRDEVVKLEPAMAHIAPQLAGATYTSADESGDVHKFTTGLAALAAERGVKFRYGVRVQKLRSEGGEMTGVEFANETGMYEVLSADAYVLAAGSFSPQLAKQAGLTLDIYPAKGYSATLPVLDAAKAPQVSLTDDEYKLVFSRFTSPEGDRLRIAGTAELNGYDLALNPVRCEAIVRRTLQLFPGVSRPELASYWTGLRPATPGNVPYIGESRVRKLFLNTGHGTLGWTHGAGSGHALAQLIDGRRPEVDFAFCGPLPARQSLSLQPA</sequence>
<feature type="domain" description="FAD dependent oxidoreductase" evidence="3">
    <location>
        <begin position="2"/>
        <end position="407"/>
    </location>
</feature>
<gene>
    <name evidence="4" type="ORF">GCM10009107_54240</name>
</gene>
<dbReference type="NCBIfam" id="NF001933">
    <property type="entry name" value="PRK00711.1"/>
    <property type="match status" value="1"/>
</dbReference>
<name>A0ABN1KHD0_9BURK</name>
<keyword evidence="5" id="KW-1185">Reference proteome</keyword>
<organism evidence="4 5">
    <name type="scientific">Ideonella azotifigens</name>
    <dbReference type="NCBI Taxonomy" id="513160"/>
    <lineage>
        <taxon>Bacteria</taxon>
        <taxon>Pseudomonadati</taxon>
        <taxon>Pseudomonadota</taxon>
        <taxon>Betaproteobacteria</taxon>
        <taxon>Burkholderiales</taxon>
        <taxon>Sphaerotilaceae</taxon>
        <taxon>Ideonella</taxon>
    </lineage>
</organism>
<comment type="similarity">
    <text evidence="1">Belongs to the DadA oxidoreductase family.</text>
</comment>
<evidence type="ECO:0000313" key="5">
    <source>
        <dbReference type="Proteomes" id="UP001500279"/>
    </source>
</evidence>
<dbReference type="Pfam" id="PF01266">
    <property type="entry name" value="DAO"/>
    <property type="match status" value="1"/>
</dbReference>
<evidence type="ECO:0000259" key="3">
    <source>
        <dbReference type="Pfam" id="PF01266"/>
    </source>
</evidence>
<dbReference type="SUPFAM" id="SSF54373">
    <property type="entry name" value="FAD-linked reductases, C-terminal domain"/>
    <property type="match status" value="1"/>
</dbReference>
<evidence type="ECO:0000256" key="2">
    <source>
        <dbReference type="ARBA" id="ARBA00023002"/>
    </source>
</evidence>
<dbReference type="SUPFAM" id="SSF51905">
    <property type="entry name" value="FAD/NAD(P)-binding domain"/>
    <property type="match status" value="1"/>
</dbReference>
<dbReference type="Gene3D" id="3.50.50.60">
    <property type="entry name" value="FAD/NAD(P)-binding domain"/>
    <property type="match status" value="2"/>
</dbReference>
<reference evidence="4 5" key="1">
    <citation type="journal article" date="2019" name="Int. J. Syst. Evol. Microbiol.">
        <title>The Global Catalogue of Microorganisms (GCM) 10K type strain sequencing project: providing services to taxonomists for standard genome sequencing and annotation.</title>
        <authorList>
            <consortium name="The Broad Institute Genomics Platform"/>
            <consortium name="The Broad Institute Genome Sequencing Center for Infectious Disease"/>
            <person name="Wu L."/>
            <person name="Ma J."/>
        </authorList>
    </citation>
    <scope>NUCLEOTIDE SEQUENCE [LARGE SCALE GENOMIC DNA]</scope>
    <source>
        <strain evidence="4 5">JCM 15503</strain>
    </source>
</reference>
<keyword evidence="2" id="KW-0560">Oxidoreductase</keyword>
<dbReference type="InterPro" id="IPR006076">
    <property type="entry name" value="FAD-dep_OxRdtase"/>
</dbReference>
<proteinExistence type="inferred from homology"/>
<dbReference type="EMBL" id="BAAAEW010000042">
    <property type="protein sequence ID" value="GAA0766267.1"/>
    <property type="molecule type" value="Genomic_DNA"/>
</dbReference>
<protein>
    <submittedName>
        <fullName evidence="4">D-amino acid dehydrogenase</fullName>
    </submittedName>
</protein>
<dbReference type="PANTHER" id="PTHR13847:SF280">
    <property type="entry name" value="D-AMINO ACID DEHYDROGENASE"/>
    <property type="match status" value="1"/>
</dbReference>
<evidence type="ECO:0000256" key="1">
    <source>
        <dbReference type="ARBA" id="ARBA00009410"/>
    </source>
</evidence>
<accession>A0ABN1KHD0</accession>
<dbReference type="PANTHER" id="PTHR13847">
    <property type="entry name" value="SARCOSINE DEHYDROGENASE-RELATED"/>
    <property type="match status" value="1"/>
</dbReference>
<dbReference type="Proteomes" id="UP001500279">
    <property type="component" value="Unassembled WGS sequence"/>
</dbReference>